<evidence type="ECO:0000313" key="2">
    <source>
        <dbReference type="EMBL" id="RGP69216.1"/>
    </source>
</evidence>
<accession>A0A395S9X3</accession>
<dbReference type="STRING" id="694270.A0A395S9X3"/>
<dbReference type="PANTHER" id="PTHR38790:SF4">
    <property type="entry name" value="2EXR DOMAIN-CONTAINING PROTEIN"/>
    <property type="match status" value="1"/>
</dbReference>
<organism evidence="2 3">
    <name type="scientific">Fusarium longipes</name>
    <dbReference type="NCBI Taxonomy" id="694270"/>
    <lineage>
        <taxon>Eukaryota</taxon>
        <taxon>Fungi</taxon>
        <taxon>Dikarya</taxon>
        <taxon>Ascomycota</taxon>
        <taxon>Pezizomycotina</taxon>
        <taxon>Sordariomycetes</taxon>
        <taxon>Hypocreomycetidae</taxon>
        <taxon>Hypocreales</taxon>
        <taxon>Nectriaceae</taxon>
        <taxon>Fusarium</taxon>
    </lineage>
</organism>
<dbReference type="Proteomes" id="UP000266234">
    <property type="component" value="Unassembled WGS sequence"/>
</dbReference>
<evidence type="ECO:0000259" key="1">
    <source>
        <dbReference type="Pfam" id="PF24864"/>
    </source>
</evidence>
<dbReference type="OrthoDB" id="515692at2759"/>
<dbReference type="Pfam" id="PF24864">
    <property type="entry name" value="DUF7730"/>
    <property type="match status" value="1"/>
</dbReference>
<sequence length="408" mass="47043">MRRHLKAWISKRRSKREIKTEVDSSPEMPYLPNPRPRVLTPSSSMQDLSLPLQTCPIFRELPSEIRRQILVFAFGDRTVHMDLVREHPTKPEVEDPGCGYSNHAKYGEPLDKNQPEFWKWKGCVCHRVAPPALRKAWYRDEHTLEPADDECCSGQADLCALWLMHYGTLRECFVGAMGWLLACRQSYVEGLDVLYRTNTLHLSSKPLILNLPKLIIPQRISMVTSLEVVWLIDSKVHSGVSIPQQGDLDEILGILDLHFPRLHRLKLAIKLRLYAKIPVQLDEMINTLDAFVARRVQHLQEPITISLASWAFEQLYGEVVRKKQPDTTFWQDYLRYKLWRDLNGKYAFASRIKVQEKYGQIDGITAQNGYWFRLGDDKTRSIITLVIGCFGSGGGMWRDGRFASAPIE</sequence>
<gene>
    <name evidence="2" type="ORF">FLONG3_7852</name>
</gene>
<dbReference type="PANTHER" id="PTHR38790">
    <property type="entry name" value="2EXR DOMAIN-CONTAINING PROTEIN-RELATED"/>
    <property type="match status" value="1"/>
</dbReference>
<dbReference type="InterPro" id="IPR056632">
    <property type="entry name" value="DUF7730"/>
</dbReference>
<dbReference type="EMBL" id="PXOG01000185">
    <property type="protein sequence ID" value="RGP69216.1"/>
    <property type="molecule type" value="Genomic_DNA"/>
</dbReference>
<protein>
    <recommendedName>
        <fullName evidence="1">DUF7730 domain-containing protein</fullName>
    </recommendedName>
</protein>
<keyword evidence="3" id="KW-1185">Reference proteome</keyword>
<proteinExistence type="predicted"/>
<evidence type="ECO:0000313" key="3">
    <source>
        <dbReference type="Proteomes" id="UP000266234"/>
    </source>
</evidence>
<dbReference type="AlphaFoldDB" id="A0A395S9X3"/>
<feature type="domain" description="DUF7730" evidence="1">
    <location>
        <begin position="54"/>
        <end position="235"/>
    </location>
</feature>
<reference evidence="2 3" key="1">
    <citation type="journal article" date="2018" name="PLoS Pathog.">
        <title>Evolution of structural diversity of trichothecenes, a family of toxins produced by plant pathogenic and entomopathogenic fungi.</title>
        <authorList>
            <person name="Proctor R.H."/>
            <person name="McCormick S.P."/>
            <person name="Kim H.S."/>
            <person name="Cardoza R.E."/>
            <person name="Stanley A.M."/>
            <person name="Lindo L."/>
            <person name="Kelly A."/>
            <person name="Brown D.W."/>
            <person name="Lee T."/>
            <person name="Vaughan M.M."/>
            <person name="Alexander N.J."/>
            <person name="Busman M."/>
            <person name="Gutierrez S."/>
        </authorList>
    </citation>
    <scope>NUCLEOTIDE SEQUENCE [LARGE SCALE GENOMIC DNA]</scope>
    <source>
        <strain evidence="2 3">NRRL 20695</strain>
    </source>
</reference>
<comment type="caution">
    <text evidence="2">The sequence shown here is derived from an EMBL/GenBank/DDBJ whole genome shotgun (WGS) entry which is preliminary data.</text>
</comment>
<name>A0A395S9X3_9HYPO</name>